<dbReference type="AlphaFoldDB" id="W5QK71"/>
<proteinExistence type="predicted"/>
<sequence>MTRVDMFGTAPGRGAALDVLVPEGPRADDAVAHAAAHARTTDDTVESALVSECSRQQRTFASRIFNTGGETPFGTHSLAGVAALLVSRGHLDPGEVGRKSDAGCQWLRTDGREVEVPFSGPVVDHEIPADPALFGSYDGTPRASGVGRAFTILRVSDDPRALPVPDAKRMADLGLTDLTLFRWDPDNREVLARVFAPGFGLPEDPGCLPAASALGLTALALTAPGDREEPVTIRQVTGNGTESVLRCTGSVHDGAAQVRVTARVWADGDRVWAEGDRVRADGDRKARTG</sequence>
<accession>W5QK71</accession>
<dbReference type="EMBL" id="HQ872605">
    <property type="protein sequence ID" value="AEA29639.2"/>
    <property type="molecule type" value="Genomic_DNA"/>
</dbReference>
<organism evidence="2">
    <name type="scientific">Streptomyces albus subsp. albus</name>
    <dbReference type="NCBI Taxonomy" id="67257"/>
    <lineage>
        <taxon>Bacteria</taxon>
        <taxon>Bacillati</taxon>
        <taxon>Actinomycetota</taxon>
        <taxon>Actinomycetes</taxon>
        <taxon>Kitasatosporales</taxon>
        <taxon>Streptomycetaceae</taxon>
        <taxon>Streptomyces</taxon>
    </lineage>
</organism>
<reference evidence="2" key="1">
    <citation type="submission" date="2014-06" db="EMBL/GenBank/DDBJ databases">
        <title>Porothramycin biosynthetic cluster.</title>
        <authorList>
            <person name="Najmanova L."/>
            <person name="Ulanova D."/>
            <person name="Jelinkova M."/>
            <person name="Janata J."/>
        </authorList>
    </citation>
    <scope>NUCLEOTIDE SEQUENCE</scope>
    <source>
        <strain evidence="2">ATCC 39897</strain>
    </source>
</reference>
<evidence type="ECO:0000256" key="1">
    <source>
        <dbReference type="PIRSR" id="PIRSR016184-1"/>
    </source>
</evidence>
<protein>
    <submittedName>
        <fullName evidence="2">Por16</fullName>
    </submittedName>
</protein>
<evidence type="ECO:0000313" key="2">
    <source>
        <dbReference type="EMBL" id="AEA29639.2"/>
    </source>
</evidence>
<dbReference type="Gene3D" id="3.10.310.10">
    <property type="entry name" value="Diaminopimelate Epimerase, Chain A, domain 1"/>
    <property type="match status" value="2"/>
</dbReference>
<feature type="active site" evidence="1">
    <location>
        <position position="46"/>
    </location>
</feature>
<dbReference type="SUPFAM" id="SSF54506">
    <property type="entry name" value="Diaminopimelate epimerase-like"/>
    <property type="match status" value="1"/>
</dbReference>
<dbReference type="GO" id="GO:0003824">
    <property type="term" value="F:catalytic activity"/>
    <property type="evidence" value="ECO:0007669"/>
    <property type="project" value="InterPro"/>
</dbReference>
<name>W5QK71_9ACTN</name>
<dbReference type="InterPro" id="IPR003719">
    <property type="entry name" value="Phenazine_PhzF-like"/>
</dbReference>
<dbReference type="PIRSF" id="PIRSF016184">
    <property type="entry name" value="PhzC_PhzF"/>
    <property type="match status" value="1"/>
</dbReference>